<dbReference type="PANTHER" id="PTHR33989">
    <property type="match status" value="1"/>
</dbReference>
<dbReference type="EMBL" id="BQKV01000018">
    <property type="protein sequence ID" value="GJN63791.1"/>
    <property type="molecule type" value="Genomic_DNA"/>
</dbReference>
<comment type="subcellular location">
    <subcellularLocation>
        <location evidence="1">Cell membrane</location>
        <topology evidence="1">Multi-pass membrane protein</topology>
    </subcellularLocation>
</comment>
<dbReference type="RefSeq" id="WP_238315978.1">
    <property type="nucleotide sequence ID" value="NZ_BQKV01000018.1"/>
</dbReference>
<dbReference type="InterPro" id="IPR004501">
    <property type="entry name" value="PTS_EIIC_3"/>
</dbReference>
<dbReference type="AlphaFoldDB" id="A0AA37IWL9"/>
<dbReference type="InterPro" id="IPR051088">
    <property type="entry name" value="PTS_Sugar-EIIC/EIIB"/>
</dbReference>
<feature type="transmembrane region" description="Helical" evidence="9">
    <location>
        <begin position="217"/>
        <end position="237"/>
    </location>
</feature>
<evidence type="ECO:0000256" key="8">
    <source>
        <dbReference type="PIRNR" id="PIRNR006351"/>
    </source>
</evidence>
<dbReference type="GO" id="GO:1901264">
    <property type="term" value="P:carbohydrate derivative transport"/>
    <property type="evidence" value="ECO:0007669"/>
    <property type="project" value="TreeGrafter"/>
</dbReference>
<dbReference type="InterPro" id="IPR003352">
    <property type="entry name" value="PTS_EIIC"/>
</dbReference>
<keyword evidence="6 9" id="KW-1133">Transmembrane helix</keyword>
<evidence type="ECO:0000256" key="9">
    <source>
        <dbReference type="SAM" id="Phobius"/>
    </source>
</evidence>
<name>A0AA37IWL9_9FIRM</name>
<dbReference type="PIRSF" id="PIRSF006351">
    <property type="entry name" value="PTS_EIIC-Cellobiose"/>
    <property type="match status" value="1"/>
</dbReference>
<keyword evidence="5 9" id="KW-0812">Transmembrane</keyword>
<feature type="transmembrane region" description="Helical" evidence="9">
    <location>
        <begin position="25"/>
        <end position="49"/>
    </location>
</feature>
<evidence type="ECO:0000313" key="11">
    <source>
        <dbReference type="EMBL" id="GJN63791.1"/>
    </source>
</evidence>
<feature type="domain" description="PTS EIIC type-3" evidence="10">
    <location>
        <begin position="9"/>
        <end position="413"/>
    </location>
</feature>
<dbReference type="NCBIfam" id="TIGR00410">
    <property type="entry name" value="lacE"/>
    <property type="match status" value="1"/>
</dbReference>
<accession>A0AA37IWL9</accession>
<feature type="transmembrane region" description="Helical" evidence="9">
    <location>
        <begin position="102"/>
        <end position="122"/>
    </location>
</feature>
<dbReference type="PANTHER" id="PTHR33989:SF4">
    <property type="entry name" value="PTS SYSTEM N,N'-DIACETYLCHITOBIOSE-SPECIFIC EIIC COMPONENT"/>
    <property type="match status" value="1"/>
</dbReference>
<keyword evidence="4 8" id="KW-0762">Sugar transport</keyword>
<dbReference type="Pfam" id="PF02378">
    <property type="entry name" value="PTS_EIIC"/>
    <property type="match status" value="1"/>
</dbReference>
<evidence type="ECO:0000256" key="3">
    <source>
        <dbReference type="ARBA" id="ARBA00022475"/>
    </source>
</evidence>
<comment type="caution">
    <text evidence="11">The sequence shown here is derived from an EMBL/GenBank/DDBJ whole genome shotgun (WGS) entry which is preliminary data.</text>
</comment>
<feature type="transmembrane region" description="Helical" evidence="9">
    <location>
        <begin position="244"/>
        <end position="265"/>
    </location>
</feature>
<dbReference type="GO" id="GO:0008982">
    <property type="term" value="F:protein-N(PI)-phosphohistidine-sugar phosphotransferase activity"/>
    <property type="evidence" value="ECO:0007669"/>
    <property type="project" value="UniProtKB-UniRule"/>
</dbReference>
<feature type="transmembrane region" description="Helical" evidence="9">
    <location>
        <begin position="137"/>
        <end position="157"/>
    </location>
</feature>
<organism evidence="11 12">
    <name type="scientific">Faecalibacterium gallinarum</name>
    <dbReference type="NCBI Taxonomy" id="2903556"/>
    <lineage>
        <taxon>Bacteria</taxon>
        <taxon>Bacillati</taxon>
        <taxon>Bacillota</taxon>
        <taxon>Clostridia</taxon>
        <taxon>Eubacteriales</taxon>
        <taxon>Oscillospiraceae</taxon>
        <taxon>Faecalibacterium</taxon>
    </lineage>
</organism>
<dbReference type="InterPro" id="IPR004796">
    <property type="entry name" value="PTS_IIC_cello"/>
</dbReference>
<feature type="transmembrane region" description="Helical" evidence="9">
    <location>
        <begin position="285"/>
        <end position="308"/>
    </location>
</feature>
<evidence type="ECO:0000256" key="4">
    <source>
        <dbReference type="ARBA" id="ARBA00022597"/>
    </source>
</evidence>
<sequence length="430" mass="45771">MMEKFQAIMEKTLIPLSGKLSSSKILRAISGGFSSLLPVVMVGAIASLLSGFSFEPYQNLIAAVGLKPLIAAVTNYTTNMMALYAVFSIGKAMADQLECKGQSVLVGITTLAAFLMVIPLGVGEGETAVASAISTTYFGAPGLFTAMILGVIIPYIYNIFVKHNIVIKMPDGVPPQIANGFSAIIPAASITVVVMAIRQLCTLTSFGTLNDLIYGLLRAPLGALSASPITFVILLVFCNLLWFFGIHGGMVTMAFLSMLYMTPALENLEAYAAGEALPNLLTNTWWFTFAQLGGSGGIIGLAVCMFLLAKSERYKTLGKIAILPALCSISEPIVFGLPLVLNPLMFVPMLLSPLACFLSSYLLTVVGILPYLNGIQLSTGTPVIMAGFLAGGWQAALWQVVLVALQFAIYFPFFRIVDKQALAEEQSAKA</sequence>
<evidence type="ECO:0000256" key="5">
    <source>
        <dbReference type="ARBA" id="ARBA00022692"/>
    </source>
</evidence>
<feature type="transmembrane region" description="Helical" evidence="9">
    <location>
        <begin position="347"/>
        <end position="372"/>
    </location>
</feature>
<protein>
    <recommendedName>
        <fullName evidence="8">Permease IIC component</fullName>
    </recommendedName>
</protein>
<proteinExistence type="predicted"/>
<keyword evidence="2 8" id="KW-0813">Transport</keyword>
<reference evidence="11" key="1">
    <citation type="journal article" date="2022" name="Int. J. Syst. Evol. Microbiol.">
        <title>Genome-based, phenotypic and chemotaxonomic classification of Faecalibacterium strains: proposal of three novel species Faecalibacterium duncaniae sp. nov., Faecalibacterium hattorii sp. nov. and Faecalibacterium gallinarum sp. nov. .</title>
        <authorList>
            <person name="Sakamoto M."/>
            <person name="Sakurai N."/>
            <person name="Tanno H."/>
            <person name="Iino T."/>
            <person name="Ohkuma M."/>
            <person name="Endo A."/>
        </authorList>
    </citation>
    <scope>NUCLEOTIDE SEQUENCE</scope>
    <source>
        <strain evidence="11">JCM 17207</strain>
    </source>
</reference>
<feature type="transmembrane region" description="Helical" evidence="9">
    <location>
        <begin position="69"/>
        <end position="90"/>
    </location>
</feature>
<evidence type="ECO:0000256" key="1">
    <source>
        <dbReference type="ARBA" id="ARBA00004651"/>
    </source>
</evidence>
<evidence type="ECO:0000256" key="2">
    <source>
        <dbReference type="ARBA" id="ARBA00022448"/>
    </source>
</evidence>
<evidence type="ECO:0000256" key="6">
    <source>
        <dbReference type="ARBA" id="ARBA00022989"/>
    </source>
</evidence>
<evidence type="ECO:0000313" key="12">
    <source>
        <dbReference type="Proteomes" id="UP001055185"/>
    </source>
</evidence>
<feature type="transmembrane region" description="Helical" evidence="9">
    <location>
        <begin position="177"/>
        <end position="197"/>
    </location>
</feature>
<feature type="transmembrane region" description="Helical" evidence="9">
    <location>
        <begin position="384"/>
        <end position="409"/>
    </location>
</feature>
<keyword evidence="12" id="KW-1185">Reference proteome</keyword>
<comment type="function">
    <text evidence="8">The phosphoenolpyruvate-dependent sugar phosphotransferase system (PTS), a major carbohydrate active -transport system, catalyzes the phosphorylation of incoming sugar substrates concomitant with their translocation across the cell membrane.</text>
</comment>
<dbReference type="GO" id="GO:0009401">
    <property type="term" value="P:phosphoenolpyruvate-dependent sugar phosphotransferase system"/>
    <property type="evidence" value="ECO:0007669"/>
    <property type="project" value="InterPro"/>
</dbReference>
<gene>
    <name evidence="11" type="ORF">JCM17207_04160</name>
</gene>
<keyword evidence="7 8" id="KW-0472">Membrane</keyword>
<dbReference type="GO" id="GO:0005886">
    <property type="term" value="C:plasma membrane"/>
    <property type="evidence" value="ECO:0007669"/>
    <property type="project" value="UniProtKB-SubCell"/>
</dbReference>
<keyword evidence="3 8" id="KW-1003">Cell membrane</keyword>
<dbReference type="PROSITE" id="PS51105">
    <property type="entry name" value="PTS_EIIC_TYPE_3"/>
    <property type="match status" value="1"/>
</dbReference>
<evidence type="ECO:0000259" key="10">
    <source>
        <dbReference type="PROSITE" id="PS51105"/>
    </source>
</evidence>
<dbReference type="Proteomes" id="UP001055185">
    <property type="component" value="Unassembled WGS sequence"/>
</dbReference>
<evidence type="ECO:0000256" key="7">
    <source>
        <dbReference type="ARBA" id="ARBA00023136"/>
    </source>
</evidence>